<dbReference type="PANTHER" id="PTHR10188:SF42">
    <property type="entry name" value="SI:CH211-256M1.8"/>
    <property type="match status" value="1"/>
</dbReference>
<dbReference type="SUPFAM" id="SSF56235">
    <property type="entry name" value="N-terminal nucleophile aminohydrolases (Ntn hydrolases)"/>
    <property type="match status" value="1"/>
</dbReference>
<evidence type="ECO:0000313" key="2">
    <source>
        <dbReference type="Ensembl" id="ENSSORP00005001143.1"/>
    </source>
</evidence>
<dbReference type="AlphaFoldDB" id="A0A672Y4X5"/>
<name>A0A672Y4X5_9TELE</name>
<reference evidence="2" key="1">
    <citation type="submission" date="2019-06" db="EMBL/GenBank/DDBJ databases">
        <authorList>
            <consortium name="Wellcome Sanger Institute Data Sharing"/>
        </authorList>
    </citation>
    <scope>NUCLEOTIDE SEQUENCE [LARGE SCALE GENOMIC DNA]</scope>
</reference>
<reference evidence="2" key="2">
    <citation type="submission" date="2025-08" db="UniProtKB">
        <authorList>
            <consortium name="Ensembl"/>
        </authorList>
    </citation>
    <scope>IDENTIFICATION</scope>
</reference>
<accession>A0A672Y4X5</accession>
<keyword evidence="3" id="KW-1185">Reference proteome</keyword>
<sequence>MHSRKLVGAIAASIGPDKTFQYSNDLLRLFHIAFLEHKKEMMLNPLVVGVIEFALQTALSLGSKVLQHGGSSLDAVQRSVEALEDCFLFNAGKGSVFNKDGKNELEATIVDGKAMKSGSVACVQHIKNPIKAARNVMEKSSHPLIVGTGAEEFLQAVGENEKPVDPAYFYTEIRHRELTAKLSSGNTQKNN</sequence>
<organism evidence="2 3">
    <name type="scientific">Sphaeramia orbicularis</name>
    <name type="common">orbiculate cardinalfish</name>
    <dbReference type="NCBI Taxonomy" id="375764"/>
    <lineage>
        <taxon>Eukaryota</taxon>
        <taxon>Metazoa</taxon>
        <taxon>Chordata</taxon>
        <taxon>Craniata</taxon>
        <taxon>Vertebrata</taxon>
        <taxon>Euteleostomi</taxon>
        <taxon>Actinopterygii</taxon>
        <taxon>Neopterygii</taxon>
        <taxon>Teleostei</taxon>
        <taxon>Neoteleostei</taxon>
        <taxon>Acanthomorphata</taxon>
        <taxon>Gobiaria</taxon>
        <taxon>Kurtiformes</taxon>
        <taxon>Apogonoidei</taxon>
        <taxon>Apogonidae</taxon>
        <taxon>Apogoninae</taxon>
        <taxon>Sphaeramia</taxon>
    </lineage>
</organism>
<dbReference type="Ensembl" id="ENSSORT00005001177.1">
    <property type="protein sequence ID" value="ENSSORP00005001143.1"/>
    <property type="gene ID" value="ENSSORG00005000690.1"/>
</dbReference>
<evidence type="ECO:0000313" key="3">
    <source>
        <dbReference type="Proteomes" id="UP000472271"/>
    </source>
</evidence>
<dbReference type="Pfam" id="PF01112">
    <property type="entry name" value="Asparaginase_2"/>
    <property type="match status" value="1"/>
</dbReference>
<protein>
    <submittedName>
        <fullName evidence="2">Uncharacterized protein</fullName>
    </submittedName>
</protein>
<reference evidence="2" key="3">
    <citation type="submission" date="2025-09" db="UniProtKB">
        <authorList>
            <consortium name="Ensembl"/>
        </authorList>
    </citation>
    <scope>IDENTIFICATION</scope>
</reference>
<dbReference type="GO" id="GO:0033345">
    <property type="term" value="P:L-asparagine catabolic process via L-aspartate"/>
    <property type="evidence" value="ECO:0007669"/>
    <property type="project" value="TreeGrafter"/>
</dbReference>
<dbReference type="PANTHER" id="PTHR10188">
    <property type="entry name" value="L-ASPARAGINASE"/>
    <property type="match status" value="1"/>
</dbReference>
<dbReference type="InterPro" id="IPR029055">
    <property type="entry name" value="Ntn_hydrolases_N"/>
</dbReference>
<evidence type="ECO:0000256" key="1">
    <source>
        <dbReference type="ARBA" id="ARBA00010872"/>
    </source>
</evidence>
<dbReference type="Proteomes" id="UP000472271">
    <property type="component" value="Chromosome 8"/>
</dbReference>
<dbReference type="GO" id="GO:0005737">
    <property type="term" value="C:cytoplasm"/>
    <property type="evidence" value="ECO:0007669"/>
    <property type="project" value="TreeGrafter"/>
</dbReference>
<dbReference type="InParanoid" id="A0A672Y4X5"/>
<dbReference type="GO" id="GO:0016787">
    <property type="term" value="F:hydrolase activity"/>
    <property type="evidence" value="ECO:0007669"/>
    <property type="project" value="InterPro"/>
</dbReference>
<dbReference type="InterPro" id="IPR000246">
    <property type="entry name" value="Peptidase_T2"/>
</dbReference>
<proteinExistence type="inferred from homology"/>
<comment type="similarity">
    <text evidence="1">Belongs to the Ntn-hydrolase family.</text>
</comment>